<protein>
    <submittedName>
        <fullName evidence="1">Unnamed protein product</fullName>
    </submittedName>
</protein>
<comment type="caution">
    <text evidence="1">The sequence shown here is derived from an EMBL/GenBank/DDBJ whole genome shotgun (WGS) entry which is preliminary data.</text>
</comment>
<organism evidence="1 2">
    <name type="scientific">Candida boidinii</name>
    <name type="common">Yeast</name>
    <dbReference type="NCBI Taxonomy" id="5477"/>
    <lineage>
        <taxon>Eukaryota</taxon>
        <taxon>Fungi</taxon>
        <taxon>Dikarya</taxon>
        <taxon>Ascomycota</taxon>
        <taxon>Saccharomycotina</taxon>
        <taxon>Pichiomycetes</taxon>
        <taxon>Pichiales</taxon>
        <taxon>Pichiaceae</taxon>
        <taxon>Ogataea</taxon>
        <taxon>Ogataea/Candida clade</taxon>
    </lineage>
</organism>
<keyword evidence="2" id="KW-1185">Reference proteome</keyword>
<proteinExistence type="predicted"/>
<evidence type="ECO:0000313" key="1">
    <source>
        <dbReference type="EMBL" id="GME94498.1"/>
    </source>
</evidence>
<accession>A0ACB5TTW3</accession>
<dbReference type="EMBL" id="BSXV01001972">
    <property type="protein sequence ID" value="GME94498.1"/>
    <property type="molecule type" value="Genomic_DNA"/>
</dbReference>
<gene>
    <name evidence="1" type="ORF">Cboi01_000354000</name>
</gene>
<sequence>MTIENQLKFGGLDFSASLLNNNFVSVEETSVDSASQDAINNVSHNSISLTQASSKGKHNNSNISDFIVSTKYFRSSNGRKIIIKPKLIETSFNSGLTETLSNDKNSSSIPQNGDSSLGLIDMDTLFRKLDVEKRLEKQMAESNAAIVKPLVNVFNNNNQNTNKAKKNKSQNNRKNHTLWTEKWRPNNFLELVGNERTNRLVLQWLCHWSKAVFGKEIDKDIIKFRENHYNNHVPIIDPFDRPGNKILLIHGPPGIGKTSIAHAIANQLKYEILEINASDERSANYSLKNKIQTSLNSITISGKPICLICDEIDGGNENGIIKILLDLINDDKRATLSHSNNGSSSSSEKKGKSDKKTSNKLLMRPIIAICNDIYSHSLDKLKPYCEIINFKRPPERFIKDRLKQICKIEKLNINDKLIDALIETTNYDLRNCLNFLQFSQSSILSLGNNDNNNNNNNNNNEFDSLISSKDTQLNWYLIVDSIFNRNVKLNKMDNFNKLYEILKNTSQTDKIVNGCFNNFLTKQNDSFNFEKPLEANDWLHFYDLINNGSNFYEIGAELQGYSNLIPLKFFQLYGELNNYTSNKNF</sequence>
<evidence type="ECO:0000313" key="2">
    <source>
        <dbReference type="Proteomes" id="UP001165101"/>
    </source>
</evidence>
<reference evidence="1" key="1">
    <citation type="submission" date="2023-04" db="EMBL/GenBank/DDBJ databases">
        <title>Candida boidinii NBRC 1967.</title>
        <authorList>
            <person name="Ichikawa N."/>
            <person name="Sato H."/>
            <person name="Tonouchi N."/>
        </authorList>
    </citation>
    <scope>NUCLEOTIDE SEQUENCE</scope>
    <source>
        <strain evidence="1">NBRC 1967</strain>
    </source>
</reference>
<name>A0ACB5TTW3_CANBO</name>
<dbReference type="Proteomes" id="UP001165101">
    <property type="component" value="Unassembled WGS sequence"/>
</dbReference>